<organism evidence="4 5">
    <name type="scientific">Pseudobutyrivibrio xylanivorans</name>
    <dbReference type="NCBI Taxonomy" id="185007"/>
    <lineage>
        <taxon>Bacteria</taxon>
        <taxon>Bacillati</taxon>
        <taxon>Bacillota</taxon>
        <taxon>Clostridia</taxon>
        <taxon>Lachnospirales</taxon>
        <taxon>Lachnospiraceae</taxon>
        <taxon>Pseudobutyrivibrio</taxon>
    </lineage>
</organism>
<name>A0A1G5RZZ1_PSEXY</name>
<evidence type="ECO:0000259" key="3">
    <source>
        <dbReference type="Pfam" id="PF00535"/>
    </source>
</evidence>
<dbReference type="EMBL" id="FMWK01000010">
    <property type="protein sequence ID" value="SCZ79715.1"/>
    <property type="molecule type" value="Genomic_DNA"/>
</dbReference>
<reference evidence="4 5" key="1">
    <citation type="submission" date="2016-10" db="EMBL/GenBank/DDBJ databases">
        <authorList>
            <person name="de Groot N.N."/>
        </authorList>
    </citation>
    <scope>NUCLEOTIDE SEQUENCE [LARGE SCALE GENOMIC DNA]</scope>
    <source>
        <strain evidence="4 5">DSM 10317</strain>
    </source>
</reference>
<evidence type="ECO:0000313" key="4">
    <source>
        <dbReference type="EMBL" id="SCZ79715.1"/>
    </source>
</evidence>
<evidence type="ECO:0000256" key="1">
    <source>
        <dbReference type="ARBA" id="ARBA00022676"/>
    </source>
</evidence>
<dbReference type="Proteomes" id="UP000199428">
    <property type="component" value="Unassembled WGS sequence"/>
</dbReference>
<dbReference type="Gene3D" id="3.90.550.10">
    <property type="entry name" value="Spore Coat Polysaccharide Biosynthesis Protein SpsA, Chain A"/>
    <property type="match status" value="1"/>
</dbReference>
<keyword evidence="1" id="KW-0328">Glycosyltransferase</keyword>
<dbReference type="CDD" id="cd00761">
    <property type="entry name" value="Glyco_tranf_GTA_type"/>
    <property type="match status" value="1"/>
</dbReference>
<dbReference type="RefSeq" id="WP_090163067.1">
    <property type="nucleotide sequence ID" value="NZ_FMWK01000010.1"/>
</dbReference>
<dbReference type="InterPro" id="IPR029044">
    <property type="entry name" value="Nucleotide-diphossugar_trans"/>
</dbReference>
<dbReference type="Pfam" id="PF00535">
    <property type="entry name" value="Glycos_transf_2"/>
    <property type="match status" value="1"/>
</dbReference>
<accession>A0A1G5RZZ1</accession>
<evidence type="ECO:0000256" key="2">
    <source>
        <dbReference type="ARBA" id="ARBA00022679"/>
    </source>
</evidence>
<dbReference type="GO" id="GO:0016757">
    <property type="term" value="F:glycosyltransferase activity"/>
    <property type="evidence" value="ECO:0007669"/>
    <property type="project" value="UniProtKB-KW"/>
</dbReference>
<dbReference type="InterPro" id="IPR001173">
    <property type="entry name" value="Glyco_trans_2-like"/>
</dbReference>
<sequence length="302" mass="35103">MHKDLITVIVPIYNVEKYIHKCVDSILNQTYSNLEIFLVDDGSPDGCPQICDEYAQKDSRIKVIHKKNGGLSDARNVAIDVMTGKYVTFVDSDDYLSLDCIESMYNALVSNDADLAVCNYAYITEDNQIINHPKCSGKIEVFGQEEALYELLDSRKYSNSAWGKLYRADYFEDVRYPFGKIYEDVPTTYKLFMKADKVAYVEQTNYFYLYNIKAISKQAFKPQRMDAVYFAEDMVKVILKKYPGLKNVSNRRLFDSYCTVLDIITKDNEYYKEVKDKYDSLKWKVLLDVKSGIRRKVKALKY</sequence>
<keyword evidence="2 4" id="KW-0808">Transferase</keyword>
<gene>
    <name evidence="4" type="ORF">SAMN02910350_01913</name>
</gene>
<dbReference type="PANTHER" id="PTHR22916:SF51">
    <property type="entry name" value="GLYCOSYLTRANSFERASE EPSH-RELATED"/>
    <property type="match status" value="1"/>
</dbReference>
<proteinExistence type="predicted"/>
<dbReference type="PANTHER" id="PTHR22916">
    <property type="entry name" value="GLYCOSYLTRANSFERASE"/>
    <property type="match status" value="1"/>
</dbReference>
<evidence type="ECO:0000313" key="5">
    <source>
        <dbReference type="Proteomes" id="UP000199428"/>
    </source>
</evidence>
<feature type="domain" description="Glycosyltransferase 2-like" evidence="3">
    <location>
        <begin position="7"/>
        <end position="173"/>
    </location>
</feature>
<protein>
    <submittedName>
        <fullName evidence="4">Glycosyltransferase involved in cell wall bisynthesis</fullName>
    </submittedName>
</protein>
<dbReference type="AlphaFoldDB" id="A0A1G5RZZ1"/>
<dbReference type="SUPFAM" id="SSF53448">
    <property type="entry name" value="Nucleotide-diphospho-sugar transferases"/>
    <property type="match status" value="1"/>
</dbReference>